<organism evidence="1 2">
    <name type="scientific">Intestinimonas butyriciproducens</name>
    <dbReference type="NCBI Taxonomy" id="1297617"/>
    <lineage>
        <taxon>Bacteria</taxon>
        <taxon>Bacillati</taxon>
        <taxon>Bacillota</taxon>
        <taxon>Clostridia</taxon>
        <taxon>Eubacteriales</taxon>
        <taxon>Intestinimonas</taxon>
    </lineage>
</organism>
<dbReference type="Proteomes" id="UP000245778">
    <property type="component" value="Unassembled WGS sequence"/>
</dbReference>
<dbReference type="RefSeq" id="WP_116722018.1">
    <property type="nucleotide sequence ID" value="NZ_CP011524.1"/>
</dbReference>
<reference evidence="1 2" key="1">
    <citation type="submission" date="2018-04" db="EMBL/GenBank/DDBJ databases">
        <title>Genomic Encyclopedia of Type Strains, Phase IV (KMG-IV): sequencing the most valuable type-strain genomes for metagenomic binning, comparative biology and taxonomic classification.</title>
        <authorList>
            <person name="Goeker M."/>
        </authorList>
    </citation>
    <scope>NUCLEOTIDE SEQUENCE [LARGE SCALE GENOMIC DNA]</scope>
    <source>
        <strain evidence="1 2">DSM 26588</strain>
    </source>
</reference>
<dbReference type="OrthoDB" id="2300154at2"/>
<protein>
    <submittedName>
        <fullName evidence="1">Uncharacterized protein</fullName>
    </submittedName>
</protein>
<comment type="caution">
    <text evidence="1">The sequence shown here is derived from an EMBL/GenBank/DDBJ whole genome shotgun (WGS) entry which is preliminary data.</text>
</comment>
<dbReference type="AlphaFoldDB" id="A0A2U1CCK0"/>
<gene>
    <name evidence="1" type="ORF">C7373_104213</name>
</gene>
<accession>A0A2U1CCK0</accession>
<proteinExistence type="predicted"/>
<evidence type="ECO:0000313" key="2">
    <source>
        <dbReference type="Proteomes" id="UP000245778"/>
    </source>
</evidence>
<name>A0A2U1CCK0_9FIRM</name>
<sequence>MSALDGFRAFDFSEGVPYASFTQNGITFNKSVTLKLGEPEYARFLINPETKQVAVQACSADDKNATVFYRPKASGVLSVRWNARDLLNTLERVMGWNLKENGYRADGVLLREERAIVFDLSKAIVLT</sequence>
<dbReference type="EMBL" id="QEKK01000004">
    <property type="protein sequence ID" value="PVY58615.1"/>
    <property type="molecule type" value="Genomic_DNA"/>
</dbReference>
<dbReference type="GeneID" id="93228959"/>
<evidence type="ECO:0000313" key="1">
    <source>
        <dbReference type="EMBL" id="PVY58615.1"/>
    </source>
</evidence>